<name>A0ABW0Q544_9HYPH</name>
<evidence type="ECO:0000256" key="3">
    <source>
        <dbReference type="SAM" id="MobiDB-lite"/>
    </source>
</evidence>
<dbReference type="PROSITE" id="PS00445">
    <property type="entry name" value="FGGY_KINASES_2"/>
    <property type="match status" value="1"/>
</dbReference>
<dbReference type="EC" id="2.7.1.16" evidence="5"/>
<evidence type="ECO:0000259" key="4">
    <source>
        <dbReference type="Pfam" id="PF02782"/>
    </source>
</evidence>
<evidence type="ECO:0000313" key="5">
    <source>
        <dbReference type="EMBL" id="MFC5518777.1"/>
    </source>
</evidence>
<keyword evidence="6" id="KW-1185">Reference proteome</keyword>
<keyword evidence="1 5" id="KW-0808">Transferase</keyword>
<dbReference type="InterPro" id="IPR018483">
    <property type="entry name" value="Carb_kinase_FGGY_CS"/>
</dbReference>
<feature type="domain" description="Carbohydrate kinase FGGY C-terminal" evidence="4">
    <location>
        <begin position="271"/>
        <end position="461"/>
    </location>
</feature>
<dbReference type="PANTHER" id="PTHR43435">
    <property type="entry name" value="RIBULOKINASE"/>
    <property type="match status" value="1"/>
</dbReference>
<dbReference type="PANTHER" id="PTHR43435:SF4">
    <property type="entry name" value="FGGY CARBOHYDRATE KINASE DOMAIN-CONTAINING PROTEIN"/>
    <property type="match status" value="1"/>
</dbReference>
<reference evidence="6" key="1">
    <citation type="journal article" date="2019" name="Int. J. Syst. Evol. Microbiol.">
        <title>The Global Catalogue of Microorganisms (GCM) 10K type strain sequencing project: providing services to taxonomists for standard genome sequencing and annotation.</title>
        <authorList>
            <consortium name="The Broad Institute Genomics Platform"/>
            <consortium name="The Broad Institute Genome Sequencing Center for Infectious Disease"/>
            <person name="Wu L."/>
            <person name="Ma J."/>
        </authorList>
    </citation>
    <scope>NUCLEOTIDE SEQUENCE [LARGE SCALE GENOMIC DNA]</scope>
    <source>
        <strain evidence="6">KACC 12633</strain>
    </source>
</reference>
<feature type="compositionally biased region" description="Basic and acidic residues" evidence="3">
    <location>
        <begin position="537"/>
        <end position="547"/>
    </location>
</feature>
<dbReference type="EMBL" id="JBHSML010000014">
    <property type="protein sequence ID" value="MFC5518777.1"/>
    <property type="molecule type" value="Genomic_DNA"/>
</dbReference>
<gene>
    <name evidence="5" type="ORF">ACFPP9_23580</name>
</gene>
<protein>
    <submittedName>
        <fullName evidence="5">Ribulokinase</fullName>
        <ecNumber evidence="5">2.7.1.16</ecNumber>
    </submittedName>
</protein>
<dbReference type="PIRSF" id="PIRSF000538">
    <property type="entry name" value="GlpK"/>
    <property type="match status" value="1"/>
</dbReference>
<dbReference type="GO" id="GO:0008741">
    <property type="term" value="F:ribulokinase activity"/>
    <property type="evidence" value="ECO:0007669"/>
    <property type="project" value="UniProtKB-EC"/>
</dbReference>
<dbReference type="InterPro" id="IPR018485">
    <property type="entry name" value="FGGY_C"/>
</dbReference>
<feature type="region of interest" description="Disordered" evidence="3">
    <location>
        <begin position="514"/>
        <end position="547"/>
    </location>
</feature>
<dbReference type="InterPro" id="IPR043129">
    <property type="entry name" value="ATPase_NBD"/>
</dbReference>
<evidence type="ECO:0000256" key="1">
    <source>
        <dbReference type="ARBA" id="ARBA00022679"/>
    </source>
</evidence>
<sequence length="547" mass="57815">MVADVYLLGLDFGTESARGVRINATTGEQEASHTHAYRHGVMTSALPDGTVLPPAYALQDAADYIEAAEAVLTAIGKGFDVAGIGLGFTASTPLPARADGTPLSALHPSEPHAFVKLWKHAAAQPYADIFNARGGAYLKNFGGRLSGEWMLAKAAQIEAEAPAIWKQADRFIEAGDWLVWQLTGIEARSLDFAAYKAQFSNNEGYPSHTVAGLAERLSLPLPVGTAAGLLAPEWQERTGIRGDAVVAVAVIDSHVVLPAVDGIAAGTLVGALGTSAAYLLLGDKARDLPAGIEGVADGAVLPDLACYEAGQAGFGDILAWYIRNFPRAETEAESFRLYGDSAATLAPGQSRLMALDWWSGNRVPFADSSLSGLLIGLNLSTSSTQIYRALLEALCYGARSIFDHLEAGDLPIDRVILTSGLSRRNPLLLQIMADVLGREIEVPDIANPTAVGAAIHGAVAAGVVTDFATGATRFGARRFDRFRPDPAAVETYAALYQQYRQLAADDQLRRSMRALGSAGGFPNGSSEPPRYASHPASPEREVDQAHP</sequence>
<proteinExistence type="predicted"/>
<dbReference type="Pfam" id="PF02782">
    <property type="entry name" value="FGGY_C"/>
    <property type="match status" value="1"/>
</dbReference>
<dbReference type="NCBIfam" id="NF003154">
    <property type="entry name" value="PRK04123.1"/>
    <property type="match status" value="1"/>
</dbReference>
<evidence type="ECO:0000256" key="2">
    <source>
        <dbReference type="ARBA" id="ARBA00022777"/>
    </source>
</evidence>
<dbReference type="InterPro" id="IPR000577">
    <property type="entry name" value="Carb_kinase_FGGY"/>
</dbReference>
<dbReference type="Proteomes" id="UP001596150">
    <property type="component" value="Unassembled WGS sequence"/>
</dbReference>
<accession>A0ABW0Q544</accession>
<dbReference type="SUPFAM" id="SSF53067">
    <property type="entry name" value="Actin-like ATPase domain"/>
    <property type="match status" value="2"/>
</dbReference>
<organism evidence="5 6">
    <name type="scientific">Kaistia terrae</name>
    <dbReference type="NCBI Taxonomy" id="537017"/>
    <lineage>
        <taxon>Bacteria</taxon>
        <taxon>Pseudomonadati</taxon>
        <taxon>Pseudomonadota</taxon>
        <taxon>Alphaproteobacteria</taxon>
        <taxon>Hyphomicrobiales</taxon>
        <taxon>Kaistiaceae</taxon>
        <taxon>Kaistia</taxon>
    </lineage>
</organism>
<comment type="caution">
    <text evidence="5">The sequence shown here is derived from an EMBL/GenBank/DDBJ whole genome shotgun (WGS) entry which is preliminary data.</text>
</comment>
<keyword evidence="2" id="KW-0418">Kinase</keyword>
<dbReference type="RefSeq" id="WP_266344462.1">
    <property type="nucleotide sequence ID" value="NZ_JAPKNH010000005.1"/>
</dbReference>
<evidence type="ECO:0000313" key="6">
    <source>
        <dbReference type="Proteomes" id="UP001596150"/>
    </source>
</evidence>
<dbReference type="Gene3D" id="3.30.420.40">
    <property type="match status" value="2"/>
</dbReference>